<dbReference type="AlphaFoldDB" id="A0A9C5YYF4"/>
<evidence type="ECO:0000256" key="5">
    <source>
        <dbReference type="ARBA" id="ARBA00023163"/>
    </source>
</evidence>
<evidence type="ECO:0000256" key="2">
    <source>
        <dbReference type="ARBA" id="ARBA00016807"/>
    </source>
</evidence>
<evidence type="ECO:0000313" key="12">
    <source>
        <dbReference type="RefSeq" id="XP_037888264.1"/>
    </source>
</evidence>
<evidence type="ECO:0000313" key="11">
    <source>
        <dbReference type="RefSeq" id="XP_037888263.1"/>
    </source>
</evidence>
<dbReference type="RefSeq" id="XP_037888263.1">
    <property type="nucleotide sequence ID" value="XM_038032335.1"/>
</dbReference>
<accession>A0A9C5YYF4</accession>
<dbReference type="GeneID" id="119636751"/>
<dbReference type="RefSeq" id="XP_037888264.1">
    <property type="nucleotide sequence ID" value="XM_038032336.1"/>
</dbReference>
<name>A0A9C5YYF4_9MUSC</name>
<reference evidence="11 12" key="1">
    <citation type="submission" date="2025-04" db="UniProtKB">
        <authorList>
            <consortium name="RefSeq"/>
        </authorList>
    </citation>
    <scope>IDENTIFICATION</scope>
    <source>
        <tissue evidence="11 12">Whole body pupa</tissue>
    </source>
</reference>
<evidence type="ECO:0000256" key="1">
    <source>
        <dbReference type="ARBA" id="ARBA00011764"/>
    </source>
</evidence>
<keyword evidence="5" id="KW-0804">Transcription</keyword>
<keyword evidence="10" id="KW-1185">Reference proteome</keyword>
<evidence type="ECO:0000313" key="15">
    <source>
        <dbReference type="RefSeq" id="XP_037888267.1"/>
    </source>
</evidence>
<dbReference type="InterPro" id="IPR028002">
    <property type="entry name" value="Myb_DNA-bind_5"/>
</dbReference>
<evidence type="ECO:0000259" key="9">
    <source>
        <dbReference type="Pfam" id="PF13873"/>
    </source>
</evidence>
<evidence type="ECO:0000313" key="14">
    <source>
        <dbReference type="RefSeq" id="XP_037888266.1"/>
    </source>
</evidence>
<evidence type="ECO:0000256" key="7">
    <source>
        <dbReference type="SAM" id="Coils"/>
    </source>
</evidence>
<evidence type="ECO:0000256" key="8">
    <source>
        <dbReference type="SAM" id="MobiDB-lite"/>
    </source>
</evidence>
<comment type="subunit">
    <text evidence="1">Self-associates forming complexes of several hundred monomers.</text>
</comment>
<keyword evidence="4" id="KW-0238">DNA-binding</keyword>
<feature type="domain" description="Myb/SANT-like DNA-binding" evidence="9">
    <location>
        <begin position="18"/>
        <end position="75"/>
    </location>
</feature>
<gene>
    <name evidence="11 12 13 14 15" type="primary">LOC119636751</name>
</gene>
<evidence type="ECO:0000313" key="10">
    <source>
        <dbReference type="Proteomes" id="UP000092443"/>
    </source>
</evidence>
<keyword evidence="3" id="KW-0805">Transcription regulation</keyword>
<evidence type="ECO:0000256" key="3">
    <source>
        <dbReference type="ARBA" id="ARBA00023015"/>
    </source>
</evidence>
<comment type="function">
    <text evidence="6">Involved in transvection phenomena (= synapsis-dependent gene expression), where the synaptic pairing of chromosomes carrying genes with which zeste interacts influences the expression of these genes. Zeste binds to DNA and stimulates transcription from a nearby promoter.</text>
</comment>
<dbReference type="Pfam" id="PF13873">
    <property type="entry name" value="Myb_DNA-bind_5"/>
    <property type="match status" value="2"/>
</dbReference>
<feature type="region of interest" description="Disordered" evidence="8">
    <location>
        <begin position="253"/>
        <end position="296"/>
    </location>
</feature>
<protein>
    <recommendedName>
        <fullName evidence="2">Regulatory protein zeste</fullName>
    </recommendedName>
</protein>
<organism evidence="10 11">
    <name type="scientific">Glossina fuscipes</name>
    <dbReference type="NCBI Taxonomy" id="7396"/>
    <lineage>
        <taxon>Eukaryota</taxon>
        <taxon>Metazoa</taxon>
        <taxon>Ecdysozoa</taxon>
        <taxon>Arthropoda</taxon>
        <taxon>Hexapoda</taxon>
        <taxon>Insecta</taxon>
        <taxon>Pterygota</taxon>
        <taxon>Neoptera</taxon>
        <taxon>Endopterygota</taxon>
        <taxon>Diptera</taxon>
        <taxon>Brachycera</taxon>
        <taxon>Muscomorpha</taxon>
        <taxon>Hippoboscoidea</taxon>
        <taxon>Glossinidae</taxon>
        <taxon>Glossina</taxon>
    </lineage>
</organism>
<proteinExistence type="predicted"/>
<keyword evidence="7" id="KW-0175">Coiled coil</keyword>
<evidence type="ECO:0000256" key="4">
    <source>
        <dbReference type="ARBA" id="ARBA00023125"/>
    </source>
</evidence>
<dbReference type="RefSeq" id="XP_037888266.1">
    <property type="nucleotide sequence ID" value="XM_038032338.1"/>
</dbReference>
<dbReference type="RefSeq" id="XP_037888265.1">
    <property type="nucleotide sequence ID" value="XM_038032337.1"/>
</dbReference>
<dbReference type="RefSeq" id="XP_037888267.1">
    <property type="nucleotide sequence ID" value="XM_038032339.1"/>
</dbReference>
<evidence type="ECO:0000256" key="6">
    <source>
        <dbReference type="ARBA" id="ARBA00025466"/>
    </source>
</evidence>
<evidence type="ECO:0000313" key="13">
    <source>
        <dbReference type="RefSeq" id="XP_037888265.1"/>
    </source>
</evidence>
<dbReference type="KEGG" id="gfs:119636751"/>
<dbReference type="Proteomes" id="UP000092443">
    <property type="component" value="Unplaced"/>
</dbReference>
<sequence length="377" mass="43364">MSTSKKQMGLMLGFIADHPEMAKNYNECTAQKREHLNRLWDELTTDLNSLGLPNKSLAGWRKVWADHKYKAKKKLRSKRMLLHKSGGRSSEELPLTSNQGRIVELTNLETTIVGDAINDDPLLSTSITLQSPTMMDCLAEDPIPTSISKKQLEVMLSFISDHPKMARNFNQCTAQERQNLNRLWDELSTDLNAMGLPNKSSTGWRKVWAEQKYKTKKKLRTHRMSYQKTGEITLTPNQELIVELANLETAISGDPSKTFEDDTLPSTSGTLRSANMMDSSGEDDIPTPPRKKRKWASHNEMAEKINTRSDILDLLREHIKGEQEYKKKKLRQQEKIAQLLRERNEEERSFHSSMLKLIKEKNGLLRQIPREFESEED</sequence>
<dbReference type="GO" id="GO:0003677">
    <property type="term" value="F:DNA binding"/>
    <property type="evidence" value="ECO:0007669"/>
    <property type="project" value="UniProtKB-KW"/>
</dbReference>
<feature type="compositionally biased region" description="Polar residues" evidence="8">
    <location>
        <begin position="264"/>
        <end position="278"/>
    </location>
</feature>
<feature type="coiled-coil region" evidence="7">
    <location>
        <begin position="322"/>
        <end position="349"/>
    </location>
</feature>
<feature type="domain" description="Myb/SANT-like DNA-binding" evidence="9">
    <location>
        <begin position="148"/>
        <end position="219"/>
    </location>
</feature>